<comment type="caution">
    <text evidence="12">The sequence shown here is derived from an EMBL/GenBank/DDBJ whole genome shotgun (WGS) entry which is preliminary data.</text>
</comment>
<evidence type="ECO:0000313" key="13">
    <source>
        <dbReference type="Proteomes" id="UP001595613"/>
    </source>
</evidence>
<dbReference type="Proteomes" id="UP001595613">
    <property type="component" value="Unassembled WGS sequence"/>
</dbReference>
<keyword evidence="3" id="KW-1003">Cell membrane</keyword>
<comment type="function">
    <text evidence="9">Part of the binding-protein-dependent transport system for D-xylose. Probably responsible for the translocation of the substrate across the membrane.</text>
</comment>
<proteinExistence type="predicted"/>
<feature type="transmembrane region" description="Helical" evidence="11">
    <location>
        <begin position="72"/>
        <end position="92"/>
    </location>
</feature>
<evidence type="ECO:0000256" key="4">
    <source>
        <dbReference type="ARBA" id="ARBA00022519"/>
    </source>
</evidence>
<keyword evidence="7 11" id="KW-1133">Transmembrane helix</keyword>
<accession>A0ABV7WZ97</accession>
<feature type="transmembrane region" description="Helical" evidence="11">
    <location>
        <begin position="340"/>
        <end position="357"/>
    </location>
</feature>
<evidence type="ECO:0000256" key="6">
    <source>
        <dbReference type="ARBA" id="ARBA00022692"/>
    </source>
</evidence>
<dbReference type="InterPro" id="IPR001851">
    <property type="entry name" value="ABC_transp_permease"/>
</dbReference>
<feature type="transmembrane region" description="Helical" evidence="11">
    <location>
        <begin position="40"/>
        <end position="60"/>
    </location>
</feature>
<evidence type="ECO:0000313" key="12">
    <source>
        <dbReference type="EMBL" id="MFC3704621.1"/>
    </source>
</evidence>
<keyword evidence="5" id="KW-0762">Sugar transport</keyword>
<keyword evidence="8 11" id="KW-0472">Membrane</keyword>
<protein>
    <recommendedName>
        <fullName evidence="10">Xylose transport system permease protein XylH</fullName>
    </recommendedName>
</protein>
<organism evidence="12 13">
    <name type="scientific">Devosia honganensis</name>
    <dbReference type="NCBI Taxonomy" id="1610527"/>
    <lineage>
        <taxon>Bacteria</taxon>
        <taxon>Pseudomonadati</taxon>
        <taxon>Pseudomonadota</taxon>
        <taxon>Alphaproteobacteria</taxon>
        <taxon>Hyphomicrobiales</taxon>
        <taxon>Devosiaceae</taxon>
        <taxon>Devosia</taxon>
    </lineage>
</organism>
<dbReference type="PANTHER" id="PTHR32196">
    <property type="entry name" value="ABC TRANSPORTER PERMEASE PROTEIN YPHD-RELATED-RELATED"/>
    <property type="match status" value="1"/>
</dbReference>
<name>A0ABV7WZ97_9HYPH</name>
<comment type="subcellular location">
    <subcellularLocation>
        <location evidence="1">Cell membrane</location>
        <topology evidence="1">Multi-pass membrane protein</topology>
    </subcellularLocation>
</comment>
<keyword evidence="13" id="KW-1185">Reference proteome</keyword>
<evidence type="ECO:0000256" key="11">
    <source>
        <dbReference type="SAM" id="Phobius"/>
    </source>
</evidence>
<dbReference type="RefSeq" id="WP_380096344.1">
    <property type="nucleotide sequence ID" value="NZ_JBHRYD010000005.1"/>
</dbReference>
<evidence type="ECO:0000256" key="5">
    <source>
        <dbReference type="ARBA" id="ARBA00022597"/>
    </source>
</evidence>
<dbReference type="PANTHER" id="PTHR32196:SF32">
    <property type="entry name" value="XYLOSE TRANSPORT SYSTEM PERMEASE PROTEIN XYLH"/>
    <property type="match status" value="1"/>
</dbReference>
<sequence>MLSSSITQPPPSAGAGSDEVAPAASAVQKRTFGELLTSDLRALPVVIGLVALWIFFIFQSDVFLTPRNLSNLLVQSTVVGVMALGLMFVLLVKEIDLSVAAINGVTAVLMAKLVVEFGAPPWLAIAFAIVAGAVIGSLSARWVTFIGVPSFVVTLGLGLGLNGIQLILLPATARYGLMGTGVEAIALAKVDGLAAWGVLVAGIVLYGTLLASGLARRRRAGLPVSLLGGFALPLGVSALLGAAVVAMLNAHQGIPVVTLIFAALLGLGGYVLKETRFGLHLYAVGNNEEAARRSGIKVAYVKMAAFAIAGGVSALAGVIAASRSLGVGVFSGGGVGGGTLLLESIAAAVIGGVSLFGGRGSIHAALLGCLVIGSVQNGLNLMGVDNEVRLIVTGLLLVLAVSIDKLIEKFTGQQSF</sequence>
<evidence type="ECO:0000256" key="2">
    <source>
        <dbReference type="ARBA" id="ARBA00022448"/>
    </source>
</evidence>
<feature type="transmembrane region" description="Helical" evidence="11">
    <location>
        <begin position="193"/>
        <end position="214"/>
    </location>
</feature>
<evidence type="ECO:0000256" key="7">
    <source>
        <dbReference type="ARBA" id="ARBA00022989"/>
    </source>
</evidence>
<gene>
    <name evidence="12" type="ORF">ACFOOL_07610</name>
</gene>
<feature type="transmembrane region" description="Helical" evidence="11">
    <location>
        <begin position="299"/>
        <end position="320"/>
    </location>
</feature>
<dbReference type="EMBL" id="JBHRYD010000005">
    <property type="protein sequence ID" value="MFC3704621.1"/>
    <property type="molecule type" value="Genomic_DNA"/>
</dbReference>
<evidence type="ECO:0000256" key="8">
    <source>
        <dbReference type="ARBA" id="ARBA00023136"/>
    </source>
</evidence>
<evidence type="ECO:0000256" key="10">
    <source>
        <dbReference type="ARBA" id="ARBA00035686"/>
    </source>
</evidence>
<keyword evidence="4" id="KW-0997">Cell inner membrane</keyword>
<keyword evidence="2" id="KW-0813">Transport</keyword>
<feature type="transmembrane region" description="Helical" evidence="11">
    <location>
        <begin position="121"/>
        <end position="140"/>
    </location>
</feature>
<evidence type="ECO:0000256" key="1">
    <source>
        <dbReference type="ARBA" id="ARBA00004651"/>
    </source>
</evidence>
<feature type="transmembrane region" description="Helical" evidence="11">
    <location>
        <begin position="152"/>
        <end position="173"/>
    </location>
</feature>
<feature type="transmembrane region" description="Helical" evidence="11">
    <location>
        <begin position="254"/>
        <end position="272"/>
    </location>
</feature>
<keyword evidence="6 11" id="KW-0812">Transmembrane</keyword>
<evidence type="ECO:0000256" key="9">
    <source>
        <dbReference type="ARBA" id="ARBA00035611"/>
    </source>
</evidence>
<dbReference type="CDD" id="cd06579">
    <property type="entry name" value="TM_PBP1_transp_AraH_like"/>
    <property type="match status" value="1"/>
</dbReference>
<feature type="transmembrane region" description="Helical" evidence="11">
    <location>
        <begin position="226"/>
        <end position="248"/>
    </location>
</feature>
<evidence type="ECO:0000256" key="3">
    <source>
        <dbReference type="ARBA" id="ARBA00022475"/>
    </source>
</evidence>
<reference evidence="13" key="1">
    <citation type="journal article" date="2019" name="Int. J. Syst. Evol. Microbiol.">
        <title>The Global Catalogue of Microorganisms (GCM) 10K type strain sequencing project: providing services to taxonomists for standard genome sequencing and annotation.</title>
        <authorList>
            <consortium name="The Broad Institute Genomics Platform"/>
            <consortium name="The Broad Institute Genome Sequencing Center for Infectious Disease"/>
            <person name="Wu L."/>
            <person name="Ma J."/>
        </authorList>
    </citation>
    <scope>NUCLEOTIDE SEQUENCE [LARGE SCALE GENOMIC DNA]</scope>
    <source>
        <strain evidence="13">KCTC 42281</strain>
    </source>
</reference>
<dbReference type="Pfam" id="PF02653">
    <property type="entry name" value="BPD_transp_2"/>
    <property type="match status" value="2"/>
</dbReference>